<evidence type="ECO:0000256" key="2">
    <source>
        <dbReference type="ARBA" id="ARBA00012438"/>
    </source>
</evidence>
<sequence length="685" mass="75094">MQHPDRLSSFLPSLDQAMETSVKLVTADTVLSDIVEWMGGQADYRCTLPERKDRTLRQSGGLQPDCVLVAEGAHLAGIITEGDIVRLTALGKDLAAVRAAEVMSREVVTLVQDGRQDILGALDLMRRHNVRHLPVLDGGGRVTGLLSAGGIRRTLQPIHLLTLRSVAEVMTTPVVHAPAGSSLVDLARLMASRRVSCVVIAEPHTDGVHVRPVGLITESDIVQFRYLQFDLTQTRAAAVMSAVASPLKPFESVLVAHQQMLRRRVRRLVVTGERGELVGIVTQTGLLRLLDPLEIFGVIEALQRSVHQLEAEKMELLQGRTLQLERLVEERTAQVQEQARREQLARAAAESARLEAEEANRIKDEFLATLSHELRTPLNPIIGFTQLLRKGQLDEASAARALETIERNARAQSRIIEDMLDLSRIITGKLRLEVRPVALATVVEDALDTVRFAAQSKNIELRAHLDPNVVLPFGDSNRLQQVVWNLLSNAIKFTPENGSIEVQLERGRAEAVLTVRDSGVGITGDFLPHVFERFRQANSTTTRSHGGLGLGLAIVRQLVELHGGTVGVQSPGSNQGATFTVHLPLLLGRGGRTSATQTPLPPEAMGLQVITVETGCLLDGYTLAETDLRRRYGVVVHALRREGQLIGFPDADTPLREGDQLLVSGGRDQLERLKQRMAESTRDPM</sequence>
<dbReference type="Gene3D" id="1.10.287.130">
    <property type="match status" value="1"/>
</dbReference>
<protein>
    <recommendedName>
        <fullName evidence="2">histidine kinase</fullName>
        <ecNumber evidence="2">2.7.13.3</ecNumber>
    </recommendedName>
</protein>
<dbReference type="Pfam" id="PF02518">
    <property type="entry name" value="HATPase_c"/>
    <property type="match status" value="1"/>
</dbReference>
<keyword evidence="6" id="KW-0129">CBS domain</keyword>
<dbReference type="Pfam" id="PF00571">
    <property type="entry name" value="CBS"/>
    <property type="match status" value="3"/>
</dbReference>
<dbReference type="SMART" id="SM00387">
    <property type="entry name" value="HATPase_c"/>
    <property type="match status" value="1"/>
</dbReference>
<dbReference type="PROSITE" id="PS51202">
    <property type="entry name" value="RCK_C"/>
    <property type="match status" value="1"/>
</dbReference>
<dbReference type="InterPro" id="IPR003594">
    <property type="entry name" value="HATPase_dom"/>
</dbReference>
<dbReference type="InterPro" id="IPR046342">
    <property type="entry name" value="CBS_dom_sf"/>
</dbReference>
<dbReference type="PRINTS" id="PR00344">
    <property type="entry name" value="BCTRLSENSOR"/>
</dbReference>
<dbReference type="InterPro" id="IPR003661">
    <property type="entry name" value="HisK_dim/P_dom"/>
</dbReference>
<feature type="domain" description="RCK C-terminal" evidence="8">
    <location>
        <begin position="595"/>
        <end position="679"/>
    </location>
</feature>
<dbReference type="PROSITE" id="PS51371">
    <property type="entry name" value="CBS"/>
    <property type="match status" value="3"/>
</dbReference>
<dbReference type="InterPro" id="IPR036721">
    <property type="entry name" value="RCK_C_sf"/>
</dbReference>
<evidence type="ECO:0000313" key="10">
    <source>
        <dbReference type="EMBL" id="UFP93158.1"/>
    </source>
</evidence>
<evidence type="ECO:0000256" key="5">
    <source>
        <dbReference type="ARBA" id="ARBA00023012"/>
    </source>
</evidence>
<evidence type="ECO:0000259" key="7">
    <source>
        <dbReference type="PROSITE" id="PS50109"/>
    </source>
</evidence>
<evidence type="ECO:0000259" key="8">
    <source>
        <dbReference type="PROSITE" id="PS51202"/>
    </source>
</evidence>
<evidence type="ECO:0000256" key="1">
    <source>
        <dbReference type="ARBA" id="ARBA00000085"/>
    </source>
</evidence>
<dbReference type="PROSITE" id="PS50109">
    <property type="entry name" value="HIS_KIN"/>
    <property type="match status" value="1"/>
</dbReference>
<dbReference type="InterPro" id="IPR005467">
    <property type="entry name" value="His_kinase_dom"/>
</dbReference>
<reference evidence="10 11" key="1">
    <citation type="journal article" date="2021" name="Genome Biol. Evol.">
        <title>Complete Genome Sequencing of a Novel Gloeobacter Species from a Waterfall Cave in Mexico.</title>
        <authorList>
            <person name="Saw J.H."/>
            <person name="Cardona T."/>
            <person name="Montejano G."/>
        </authorList>
    </citation>
    <scope>NUCLEOTIDE SEQUENCE [LARGE SCALE GENOMIC DNA]</scope>
    <source>
        <strain evidence="10">MG652769</strain>
    </source>
</reference>
<proteinExistence type="predicted"/>
<keyword evidence="4" id="KW-0808">Transferase</keyword>
<accession>A0ABY3PHQ5</accession>
<dbReference type="SMART" id="SM00116">
    <property type="entry name" value="CBS"/>
    <property type="match status" value="3"/>
</dbReference>
<gene>
    <name evidence="10" type="ORF">ISF26_15255</name>
</gene>
<dbReference type="PANTHER" id="PTHR43547">
    <property type="entry name" value="TWO-COMPONENT HISTIDINE KINASE"/>
    <property type="match status" value="1"/>
</dbReference>
<dbReference type="InterPro" id="IPR004358">
    <property type="entry name" value="Sig_transdc_His_kin-like_C"/>
</dbReference>
<dbReference type="SUPFAM" id="SSF54631">
    <property type="entry name" value="CBS-domain pair"/>
    <property type="match status" value="2"/>
</dbReference>
<organism evidence="10 11">
    <name type="scientific">Gloeobacter morelensis MG652769</name>
    <dbReference type="NCBI Taxonomy" id="2781736"/>
    <lineage>
        <taxon>Bacteria</taxon>
        <taxon>Bacillati</taxon>
        <taxon>Cyanobacteriota</taxon>
        <taxon>Cyanophyceae</taxon>
        <taxon>Gloeobacterales</taxon>
        <taxon>Gloeobacteraceae</taxon>
        <taxon>Gloeobacter</taxon>
        <taxon>Gloeobacter morelensis</taxon>
    </lineage>
</organism>
<feature type="domain" description="CBS" evidence="9">
    <location>
        <begin position="103"/>
        <end position="161"/>
    </location>
</feature>
<evidence type="ECO:0000313" key="11">
    <source>
        <dbReference type="Proteomes" id="UP001054846"/>
    </source>
</evidence>
<feature type="domain" description="CBS" evidence="9">
    <location>
        <begin position="240"/>
        <end position="298"/>
    </location>
</feature>
<dbReference type="RefSeq" id="WP_230840159.1">
    <property type="nucleotide sequence ID" value="NZ_CP063845.1"/>
</dbReference>
<dbReference type="SUPFAM" id="SSF116726">
    <property type="entry name" value="TrkA C-terminal domain-like"/>
    <property type="match status" value="1"/>
</dbReference>
<evidence type="ECO:0000256" key="4">
    <source>
        <dbReference type="ARBA" id="ARBA00022777"/>
    </source>
</evidence>
<dbReference type="InterPro" id="IPR036890">
    <property type="entry name" value="HATPase_C_sf"/>
</dbReference>
<keyword evidence="3" id="KW-0597">Phosphoprotein</keyword>
<keyword evidence="11" id="KW-1185">Reference proteome</keyword>
<feature type="domain" description="CBS" evidence="9">
    <location>
        <begin position="170"/>
        <end position="231"/>
    </location>
</feature>
<keyword evidence="5" id="KW-0902">Two-component regulatory system</keyword>
<dbReference type="PANTHER" id="PTHR43547:SF2">
    <property type="entry name" value="HYBRID SIGNAL TRANSDUCTION HISTIDINE KINASE C"/>
    <property type="match status" value="1"/>
</dbReference>
<dbReference type="SMART" id="SM00388">
    <property type="entry name" value="HisKA"/>
    <property type="match status" value="1"/>
</dbReference>
<feature type="domain" description="Histidine kinase" evidence="7">
    <location>
        <begin position="369"/>
        <end position="587"/>
    </location>
</feature>
<dbReference type="Pfam" id="PF00512">
    <property type="entry name" value="HisKA"/>
    <property type="match status" value="1"/>
</dbReference>
<dbReference type="InterPro" id="IPR000644">
    <property type="entry name" value="CBS_dom"/>
</dbReference>
<evidence type="ECO:0000256" key="6">
    <source>
        <dbReference type="PROSITE-ProRule" id="PRU00703"/>
    </source>
</evidence>
<name>A0ABY3PHQ5_9CYAN</name>
<evidence type="ECO:0000259" key="9">
    <source>
        <dbReference type="PROSITE" id="PS51371"/>
    </source>
</evidence>
<dbReference type="CDD" id="cd16922">
    <property type="entry name" value="HATPase_EvgS-ArcB-TorS-like"/>
    <property type="match status" value="1"/>
</dbReference>
<dbReference type="CDD" id="cd00082">
    <property type="entry name" value="HisKA"/>
    <property type="match status" value="1"/>
</dbReference>
<dbReference type="InterPro" id="IPR036097">
    <property type="entry name" value="HisK_dim/P_sf"/>
</dbReference>
<dbReference type="Gene3D" id="3.30.70.1450">
    <property type="entry name" value="Regulator of K+ conductance, C-terminal domain"/>
    <property type="match status" value="1"/>
</dbReference>
<dbReference type="SUPFAM" id="SSF55874">
    <property type="entry name" value="ATPase domain of HSP90 chaperone/DNA topoisomerase II/histidine kinase"/>
    <property type="match status" value="1"/>
</dbReference>
<keyword evidence="4" id="KW-0418">Kinase</keyword>
<dbReference type="Gene3D" id="3.10.580.10">
    <property type="entry name" value="CBS-domain"/>
    <property type="match status" value="2"/>
</dbReference>
<evidence type="ECO:0000256" key="3">
    <source>
        <dbReference type="ARBA" id="ARBA00022553"/>
    </source>
</evidence>
<dbReference type="Pfam" id="PF02080">
    <property type="entry name" value="TrkA_C"/>
    <property type="match status" value="1"/>
</dbReference>
<dbReference type="EMBL" id="CP063845">
    <property type="protein sequence ID" value="UFP93158.1"/>
    <property type="molecule type" value="Genomic_DNA"/>
</dbReference>
<dbReference type="InterPro" id="IPR006037">
    <property type="entry name" value="RCK_C"/>
</dbReference>
<comment type="catalytic activity">
    <reaction evidence="1">
        <text>ATP + protein L-histidine = ADP + protein N-phospho-L-histidine.</text>
        <dbReference type="EC" id="2.7.13.3"/>
    </reaction>
</comment>
<dbReference type="Gene3D" id="3.30.565.10">
    <property type="entry name" value="Histidine kinase-like ATPase, C-terminal domain"/>
    <property type="match status" value="1"/>
</dbReference>
<dbReference type="Proteomes" id="UP001054846">
    <property type="component" value="Chromosome"/>
</dbReference>
<dbReference type="EC" id="2.7.13.3" evidence="2"/>
<dbReference type="SUPFAM" id="SSF47384">
    <property type="entry name" value="Homodimeric domain of signal transducing histidine kinase"/>
    <property type="match status" value="1"/>
</dbReference>
<dbReference type="CDD" id="cd17774">
    <property type="entry name" value="CBS_two-component_sensor_histidine_kinase_repeat2"/>
    <property type="match status" value="1"/>
</dbReference>